<evidence type="ECO:0000313" key="2">
    <source>
        <dbReference type="Proteomes" id="UP001057291"/>
    </source>
</evidence>
<dbReference type="AlphaFoldDB" id="A0AAV4LKK7"/>
<reference evidence="1" key="1">
    <citation type="journal article" date="2023" name="Int. J. Syst. Evol. Microbiol.">
        <title>Collibacillus ludicampi gen. nov., sp. nov., a new soil bacterium of the family Alicyclobacillaceae.</title>
        <authorList>
            <person name="Jojima T."/>
            <person name="Ioku Y."/>
            <person name="Fukuta Y."/>
            <person name="Shirasaka N."/>
            <person name="Matsumura Y."/>
            <person name="Mori M."/>
        </authorList>
    </citation>
    <scope>NUCLEOTIDE SEQUENCE</scope>
    <source>
        <strain evidence="1">TP075</strain>
    </source>
</reference>
<evidence type="ECO:0008006" key="3">
    <source>
        <dbReference type="Google" id="ProtNLM"/>
    </source>
</evidence>
<keyword evidence="2" id="KW-1185">Reference proteome</keyword>
<sequence length="83" mass="9465">MVRIDFCRSNVDAFTSELFEELRALEPQVRVNRYGCLANCGECSQKPYAFVDDELVTADTVSELKEKILSLIRQKTPGIIHSR</sequence>
<dbReference type="RefSeq" id="WP_282201205.1">
    <property type="nucleotide sequence ID" value="NZ_BOQE01000001.1"/>
</dbReference>
<organism evidence="1 2">
    <name type="scientific">Collibacillus ludicampi</name>
    <dbReference type="NCBI Taxonomy" id="2771369"/>
    <lineage>
        <taxon>Bacteria</taxon>
        <taxon>Bacillati</taxon>
        <taxon>Bacillota</taxon>
        <taxon>Bacilli</taxon>
        <taxon>Bacillales</taxon>
        <taxon>Alicyclobacillaceae</taxon>
        <taxon>Collibacillus</taxon>
    </lineage>
</organism>
<dbReference type="InterPro" id="IPR009910">
    <property type="entry name" value="DUF1450"/>
</dbReference>
<gene>
    <name evidence="1" type="ORF">DNHGIG_38670</name>
</gene>
<name>A0AAV4LKK7_9BACL</name>
<evidence type="ECO:0000313" key="1">
    <source>
        <dbReference type="EMBL" id="GIM48318.1"/>
    </source>
</evidence>
<dbReference type="Proteomes" id="UP001057291">
    <property type="component" value="Unassembled WGS sequence"/>
</dbReference>
<protein>
    <recommendedName>
        <fullName evidence="3">DUF1450 domain-containing protein</fullName>
    </recommendedName>
</protein>
<dbReference type="EMBL" id="BOQE01000001">
    <property type="protein sequence ID" value="GIM48318.1"/>
    <property type="molecule type" value="Genomic_DNA"/>
</dbReference>
<comment type="caution">
    <text evidence="1">The sequence shown here is derived from an EMBL/GenBank/DDBJ whole genome shotgun (WGS) entry which is preliminary data.</text>
</comment>
<accession>A0AAV4LKK7</accession>
<dbReference type="Pfam" id="PF07293">
    <property type="entry name" value="DUF1450"/>
    <property type="match status" value="1"/>
</dbReference>
<proteinExistence type="predicted"/>